<feature type="transmembrane region" description="Helical" evidence="1">
    <location>
        <begin position="14"/>
        <end position="34"/>
    </location>
</feature>
<protein>
    <submittedName>
        <fullName evidence="3">DUF418 domain-containing protein</fullName>
    </submittedName>
</protein>
<dbReference type="RefSeq" id="WP_316993654.1">
    <property type="nucleotide sequence ID" value="NZ_JAVBIB010000014.1"/>
</dbReference>
<evidence type="ECO:0000313" key="3">
    <source>
        <dbReference type="EMBL" id="MDV2419897.1"/>
    </source>
</evidence>
<keyword evidence="1" id="KW-0812">Transmembrane</keyword>
<keyword evidence="1" id="KW-1133">Transmembrane helix</keyword>
<feature type="transmembrane region" description="Helical" evidence="1">
    <location>
        <begin position="238"/>
        <end position="258"/>
    </location>
</feature>
<dbReference type="EMBL" id="JAVBIB010000014">
    <property type="protein sequence ID" value="MDV2419897.1"/>
    <property type="molecule type" value="Genomic_DNA"/>
</dbReference>
<feature type="transmembrane region" description="Helical" evidence="1">
    <location>
        <begin position="100"/>
        <end position="118"/>
    </location>
</feature>
<feature type="transmembrane region" description="Helical" evidence="1">
    <location>
        <begin position="350"/>
        <end position="371"/>
    </location>
</feature>
<dbReference type="PANTHER" id="PTHR30590">
    <property type="entry name" value="INNER MEMBRANE PROTEIN"/>
    <property type="match status" value="1"/>
</dbReference>
<sequence>MNSAPRPRMIVPDVARGMALLGIAMANMTTAWIITTDRPASYFGGIIDGSAWDKAAVVFGAFFVHNRGLPMFSTLLGFGVGLIALSLWRRGFPVQAARRVIAKRYAFLAVMGAVHMTLLFWGDIMFFYGATGIVIAFLLRKRDSTLMRVAYILFALCALGGIVAFISGAMDPLGVVATEGIGTIDSYPDLLLSQLVTLGSQALATPIILLMYLPVMLVGFVWARQGVLADVPSHRPTLLRWVAIAAAITVVIGTLWSLSTLGVIEQRWASAADNANSFIGVFTGPGILAGLALVLQPVQERLSAGAPLPAVLWPFAALGKRSMSGYVGQSILFFCLVHPFMLNFGHELGAFGQAALAFAVWLATLIFACVLEAGGRRGPFEAVHRRLSYGPTMQPQLPRSGAAKAVNQQQVAEN</sequence>
<feature type="transmembrane region" description="Helical" evidence="1">
    <location>
        <begin position="151"/>
        <end position="170"/>
    </location>
</feature>
<organism evidence="3 4">
    <name type="scientific">Corynebacterium tuberculostearicum</name>
    <dbReference type="NCBI Taxonomy" id="38304"/>
    <lineage>
        <taxon>Bacteria</taxon>
        <taxon>Bacillati</taxon>
        <taxon>Actinomycetota</taxon>
        <taxon>Actinomycetes</taxon>
        <taxon>Mycobacteriales</taxon>
        <taxon>Corynebacteriaceae</taxon>
        <taxon>Corynebacterium</taxon>
    </lineage>
</organism>
<feature type="transmembrane region" description="Helical" evidence="1">
    <location>
        <begin position="69"/>
        <end position="88"/>
    </location>
</feature>
<dbReference type="AlphaFoldDB" id="A0AAE4NMQ5"/>
<feature type="transmembrane region" description="Helical" evidence="1">
    <location>
        <begin position="203"/>
        <end position="223"/>
    </location>
</feature>
<comment type="caution">
    <text evidence="3">The sequence shown here is derived from an EMBL/GenBank/DDBJ whole genome shotgun (WGS) entry which is preliminary data.</text>
</comment>
<evidence type="ECO:0000259" key="2">
    <source>
        <dbReference type="Pfam" id="PF04235"/>
    </source>
</evidence>
<feature type="domain" description="DUF418" evidence="2">
    <location>
        <begin position="223"/>
        <end position="390"/>
    </location>
</feature>
<evidence type="ECO:0000313" key="4">
    <source>
        <dbReference type="Proteomes" id="UP001185706"/>
    </source>
</evidence>
<dbReference type="Proteomes" id="UP001185706">
    <property type="component" value="Unassembled WGS sequence"/>
</dbReference>
<accession>A0AAE4NMQ5</accession>
<keyword evidence="1" id="KW-0472">Membrane</keyword>
<evidence type="ECO:0000256" key="1">
    <source>
        <dbReference type="SAM" id="Phobius"/>
    </source>
</evidence>
<dbReference type="Pfam" id="PF04235">
    <property type="entry name" value="DUF418"/>
    <property type="match status" value="1"/>
</dbReference>
<proteinExistence type="predicted"/>
<dbReference type="PANTHER" id="PTHR30590:SF2">
    <property type="entry name" value="INNER MEMBRANE PROTEIN"/>
    <property type="match status" value="1"/>
</dbReference>
<feature type="transmembrane region" description="Helical" evidence="1">
    <location>
        <begin position="278"/>
        <end position="295"/>
    </location>
</feature>
<reference evidence="3" key="1">
    <citation type="submission" date="2023-08" db="EMBL/GenBank/DDBJ databases">
        <title>Genomic characterization of the C. tuberculostearicum species complex, a ubiquitous member of the human skin microbiome.</title>
        <authorList>
            <person name="Ahmed N."/>
            <person name="Deming C."/>
            <person name="Conlan S."/>
            <person name="Segre J."/>
        </authorList>
    </citation>
    <scope>NUCLEOTIDE SEQUENCE</scope>
    <source>
        <strain evidence="3">CTNIH22</strain>
    </source>
</reference>
<feature type="transmembrane region" description="Helical" evidence="1">
    <location>
        <begin position="124"/>
        <end position="139"/>
    </location>
</feature>
<gene>
    <name evidence="3" type="ORF">RAE03_08955</name>
</gene>
<name>A0AAE4NMQ5_9CORY</name>
<dbReference type="InterPro" id="IPR007349">
    <property type="entry name" value="DUF418"/>
</dbReference>
<dbReference type="InterPro" id="IPR052529">
    <property type="entry name" value="Bact_Transport_Assoc"/>
</dbReference>